<evidence type="ECO:0000256" key="8">
    <source>
        <dbReference type="ARBA" id="ARBA00023136"/>
    </source>
</evidence>
<evidence type="ECO:0000256" key="9">
    <source>
        <dbReference type="RuleBase" id="RU004181"/>
    </source>
</evidence>
<keyword evidence="5" id="KW-0064">Aspartyl protease</keyword>
<evidence type="ECO:0000313" key="12">
    <source>
        <dbReference type="Proteomes" id="UP000652477"/>
    </source>
</evidence>
<protein>
    <submittedName>
        <fullName evidence="11">Signal peptidase II</fullName>
    </submittedName>
</protein>
<proteinExistence type="inferred from homology"/>
<accession>A0A923LLF4</accession>
<evidence type="ECO:0000313" key="11">
    <source>
        <dbReference type="EMBL" id="MBC5690192.1"/>
    </source>
</evidence>
<comment type="caution">
    <text evidence="11">The sequence shown here is derived from an EMBL/GenBank/DDBJ whole genome shotgun (WGS) entry which is preliminary data.</text>
</comment>
<keyword evidence="7 10" id="KW-1133">Transmembrane helix</keyword>
<dbReference type="Pfam" id="PF01252">
    <property type="entry name" value="Peptidase_A8"/>
    <property type="match status" value="1"/>
</dbReference>
<evidence type="ECO:0000256" key="3">
    <source>
        <dbReference type="ARBA" id="ARBA00022670"/>
    </source>
</evidence>
<feature type="transmembrane region" description="Helical" evidence="10">
    <location>
        <begin position="136"/>
        <end position="157"/>
    </location>
</feature>
<organism evidence="11 12">
    <name type="scientific">Mediterraneibacter hominis</name>
    <dbReference type="NCBI Taxonomy" id="2763054"/>
    <lineage>
        <taxon>Bacteria</taxon>
        <taxon>Bacillati</taxon>
        <taxon>Bacillota</taxon>
        <taxon>Clostridia</taxon>
        <taxon>Lachnospirales</taxon>
        <taxon>Lachnospiraceae</taxon>
        <taxon>Mediterraneibacter</taxon>
    </lineage>
</organism>
<dbReference type="PANTHER" id="PTHR33695">
    <property type="entry name" value="LIPOPROTEIN SIGNAL PEPTIDASE"/>
    <property type="match status" value="1"/>
</dbReference>
<dbReference type="RefSeq" id="WP_186876853.1">
    <property type="nucleotide sequence ID" value="NZ_JACOPF010000004.1"/>
</dbReference>
<evidence type="ECO:0000256" key="10">
    <source>
        <dbReference type="SAM" id="Phobius"/>
    </source>
</evidence>
<comment type="similarity">
    <text evidence="1 9">Belongs to the peptidase A8 family.</text>
</comment>
<evidence type="ECO:0000256" key="6">
    <source>
        <dbReference type="ARBA" id="ARBA00022801"/>
    </source>
</evidence>
<keyword evidence="4 10" id="KW-0812">Transmembrane</keyword>
<name>A0A923LLF4_9FIRM</name>
<evidence type="ECO:0000256" key="7">
    <source>
        <dbReference type="ARBA" id="ARBA00022989"/>
    </source>
</evidence>
<dbReference type="PANTHER" id="PTHR33695:SF1">
    <property type="entry name" value="LIPOPROTEIN SIGNAL PEPTIDASE"/>
    <property type="match status" value="1"/>
</dbReference>
<feature type="transmembrane region" description="Helical" evidence="10">
    <location>
        <begin position="62"/>
        <end position="80"/>
    </location>
</feature>
<dbReference type="Proteomes" id="UP000652477">
    <property type="component" value="Unassembled WGS sequence"/>
</dbReference>
<evidence type="ECO:0000256" key="1">
    <source>
        <dbReference type="ARBA" id="ARBA00006139"/>
    </source>
</evidence>
<evidence type="ECO:0000256" key="2">
    <source>
        <dbReference type="ARBA" id="ARBA00022475"/>
    </source>
</evidence>
<dbReference type="GO" id="GO:0006508">
    <property type="term" value="P:proteolysis"/>
    <property type="evidence" value="ECO:0007669"/>
    <property type="project" value="UniProtKB-KW"/>
</dbReference>
<evidence type="ECO:0000256" key="4">
    <source>
        <dbReference type="ARBA" id="ARBA00022692"/>
    </source>
</evidence>
<dbReference type="EMBL" id="JACOPF010000004">
    <property type="protein sequence ID" value="MBC5690192.1"/>
    <property type="molecule type" value="Genomic_DNA"/>
</dbReference>
<reference evidence="11" key="1">
    <citation type="submission" date="2020-08" db="EMBL/GenBank/DDBJ databases">
        <title>Genome public.</title>
        <authorList>
            <person name="Liu C."/>
            <person name="Sun Q."/>
        </authorList>
    </citation>
    <scope>NUCLEOTIDE SEQUENCE</scope>
    <source>
        <strain evidence="11">NSJ-55</strain>
    </source>
</reference>
<keyword evidence="6" id="KW-0378">Hydrolase</keyword>
<keyword evidence="8 10" id="KW-0472">Membrane</keyword>
<evidence type="ECO:0000256" key="5">
    <source>
        <dbReference type="ARBA" id="ARBA00022750"/>
    </source>
</evidence>
<dbReference type="AlphaFoldDB" id="A0A923LLF4"/>
<sequence length="180" mass="19895">MAGIIKGAGAAGLLAAADQIIKNFVEKHVEDQEEKKLGRRIIVRKAHNKGACMNLFDSRPDIVRILSLFLCVVLAFRQVFTFEKKGQFCEKAGLTLLAGGAWSNTLDRWARGYVVDYIAVNGKKGSGNVTFNLGDVFIFLGSILFSLCSDTCIFGTGRYNNKAGLKRQNTEIKRKQETDK</sequence>
<dbReference type="GO" id="GO:0016020">
    <property type="term" value="C:membrane"/>
    <property type="evidence" value="ECO:0007669"/>
    <property type="project" value="InterPro"/>
</dbReference>
<dbReference type="InterPro" id="IPR001872">
    <property type="entry name" value="Peptidase_A8"/>
</dbReference>
<keyword evidence="3" id="KW-0645">Protease</keyword>
<keyword evidence="2" id="KW-1003">Cell membrane</keyword>
<dbReference type="GO" id="GO:0004190">
    <property type="term" value="F:aspartic-type endopeptidase activity"/>
    <property type="evidence" value="ECO:0007669"/>
    <property type="project" value="UniProtKB-KW"/>
</dbReference>
<dbReference type="PRINTS" id="PR00781">
    <property type="entry name" value="LIPOSIGPTASE"/>
</dbReference>
<gene>
    <name evidence="11" type="ORF">H8S37_14840</name>
</gene>
<keyword evidence="12" id="KW-1185">Reference proteome</keyword>